<evidence type="ECO:0000313" key="3">
    <source>
        <dbReference type="Proteomes" id="UP001148018"/>
    </source>
</evidence>
<organism evidence="2 3">
    <name type="scientific">Muraenolepis orangiensis</name>
    <name type="common">Patagonian moray cod</name>
    <dbReference type="NCBI Taxonomy" id="630683"/>
    <lineage>
        <taxon>Eukaryota</taxon>
        <taxon>Metazoa</taxon>
        <taxon>Chordata</taxon>
        <taxon>Craniata</taxon>
        <taxon>Vertebrata</taxon>
        <taxon>Euteleostomi</taxon>
        <taxon>Actinopterygii</taxon>
        <taxon>Neopterygii</taxon>
        <taxon>Teleostei</taxon>
        <taxon>Neoteleostei</taxon>
        <taxon>Acanthomorphata</taxon>
        <taxon>Zeiogadaria</taxon>
        <taxon>Gadariae</taxon>
        <taxon>Gadiformes</taxon>
        <taxon>Muraenolepidoidei</taxon>
        <taxon>Muraenolepididae</taxon>
        <taxon>Muraenolepis</taxon>
    </lineage>
</organism>
<feature type="region of interest" description="Disordered" evidence="1">
    <location>
        <begin position="64"/>
        <end position="102"/>
    </location>
</feature>
<gene>
    <name evidence="2" type="ORF">NHX12_024009</name>
</gene>
<accession>A0A9Q0ENE3</accession>
<name>A0A9Q0ENE3_9TELE</name>
<proteinExistence type="predicted"/>
<dbReference type="EMBL" id="JANIIK010000039">
    <property type="protein sequence ID" value="KAJ3609488.1"/>
    <property type="molecule type" value="Genomic_DNA"/>
</dbReference>
<protein>
    <submittedName>
        <fullName evidence="2">Uncharacterized protein</fullName>
    </submittedName>
</protein>
<dbReference type="AlphaFoldDB" id="A0A9Q0ENE3"/>
<reference evidence="2" key="1">
    <citation type="submission" date="2022-07" db="EMBL/GenBank/DDBJ databases">
        <title>Chromosome-level genome of Muraenolepis orangiensis.</title>
        <authorList>
            <person name="Kim J."/>
        </authorList>
    </citation>
    <scope>NUCLEOTIDE SEQUENCE</scope>
    <source>
        <strain evidence="2">KU_S4_2022</strain>
        <tissue evidence="2">Muscle</tissue>
    </source>
</reference>
<sequence>MGIKPGSLATLPPSRLSAGLKTAPYSSFIKPVLFTALALSPPSSYISIIPPGFLLLPGNQNLPDHRRRAVDQDPVFTRQTPPTPPTKGLGGGSPLSPAAWPL</sequence>
<evidence type="ECO:0000256" key="1">
    <source>
        <dbReference type="SAM" id="MobiDB-lite"/>
    </source>
</evidence>
<evidence type="ECO:0000313" key="2">
    <source>
        <dbReference type="EMBL" id="KAJ3609488.1"/>
    </source>
</evidence>
<comment type="caution">
    <text evidence="2">The sequence shown here is derived from an EMBL/GenBank/DDBJ whole genome shotgun (WGS) entry which is preliminary data.</text>
</comment>
<dbReference type="Proteomes" id="UP001148018">
    <property type="component" value="Unassembled WGS sequence"/>
</dbReference>
<keyword evidence="3" id="KW-1185">Reference proteome</keyword>